<dbReference type="GO" id="GO:0003964">
    <property type="term" value="F:RNA-directed DNA polymerase activity"/>
    <property type="evidence" value="ECO:0007669"/>
    <property type="project" value="UniProtKB-KW"/>
</dbReference>
<comment type="caution">
    <text evidence="2">The sequence shown here is derived from an EMBL/GenBank/DDBJ whole genome shotgun (WGS) entry which is preliminary data.</text>
</comment>
<sequence length="209" mass="23449">MPQGRIFPPVWERANVVLIPKGGRPAGTPSAYRPICLLDEIGKIFERIIVGRLVQHLKEVGPDLHEEQFGFREGRSTTDAILRVRSLAESSMEGSRVLVAVSLDITNAFNTLPWGKVGDALTHHGVPQYLVEVVKSYFRSRGLGYRDKSGAQRQREMYCGVPHGSVLGPLLWDIAYDCIIQTALPTAAMSSVMRTTHYYWPGEWTREKQ</sequence>
<accession>A0A0J7KED5</accession>
<proteinExistence type="predicted"/>
<evidence type="ECO:0000313" key="2">
    <source>
        <dbReference type="EMBL" id="KMQ88579.1"/>
    </source>
</evidence>
<dbReference type="AlphaFoldDB" id="A0A0J7KED5"/>
<keyword evidence="2" id="KW-0548">Nucleotidyltransferase</keyword>
<protein>
    <submittedName>
        <fullName evidence="2">Reverse transcriptase</fullName>
    </submittedName>
</protein>
<name>A0A0J7KED5_LASNI</name>
<organism evidence="2 3">
    <name type="scientific">Lasius niger</name>
    <name type="common">Black garden ant</name>
    <dbReference type="NCBI Taxonomy" id="67767"/>
    <lineage>
        <taxon>Eukaryota</taxon>
        <taxon>Metazoa</taxon>
        <taxon>Ecdysozoa</taxon>
        <taxon>Arthropoda</taxon>
        <taxon>Hexapoda</taxon>
        <taxon>Insecta</taxon>
        <taxon>Pterygota</taxon>
        <taxon>Neoptera</taxon>
        <taxon>Endopterygota</taxon>
        <taxon>Hymenoptera</taxon>
        <taxon>Apocrita</taxon>
        <taxon>Aculeata</taxon>
        <taxon>Formicoidea</taxon>
        <taxon>Formicidae</taxon>
        <taxon>Formicinae</taxon>
        <taxon>Lasius</taxon>
        <taxon>Lasius</taxon>
    </lineage>
</organism>
<dbReference type="CDD" id="cd01650">
    <property type="entry name" value="RT_nLTR_like"/>
    <property type="match status" value="1"/>
</dbReference>
<feature type="domain" description="Reverse transcriptase" evidence="1">
    <location>
        <begin position="1"/>
        <end position="209"/>
    </location>
</feature>
<dbReference type="InterPro" id="IPR000477">
    <property type="entry name" value="RT_dom"/>
</dbReference>
<keyword evidence="2" id="KW-0695">RNA-directed DNA polymerase</keyword>
<evidence type="ECO:0000313" key="3">
    <source>
        <dbReference type="Proteomes" id="UP000036403"/>
    </source>
</evidence>
<keyword evidence="3" id="KW-1185">Reference proteome</keyword>
<dbReference type="SUPFAM" id="SSF56672">
    <property type="entry name" value="DNA/RNA polymerases"/>
    <property type="match status" value="1"/>
</dbReference>
<dbReference type="Proteomes" id="UP000036403">
    <property type="component" value="Unassembled WGS sequence"/>
</dbReference>
<reference evidence="2 3" key="1">
    <citation type="submission" date="2015-04" db="EMBL/GenBank/DDBJ databases">
        <title>Lasius niger genome sequencing.</title>
        <authorList>
            <person name="Konorov E.A."/>
            <person name="Nikitin M.A."/>
            <person name="Kirill M.V."/>
            <person name="Chang P."/>
        </authorList>
    </citation>
    <scope>NUCLEOTIDE SEQUENCE [LARGE SCALE GENOMIC DNA]</scope>
    <source>
        <tissue evidence="2">Whole</tissue>
    </source>
</reference>
<dbReference type="PaxDb" id="67767-A0A0J7KED5"/>
<dbReference type="InterPro" id="IPR043502">
    <property type="entry name" value="DNA/RNA_pol_sf"/>
</dbReference>
<dbReference type="Pfam" id="PF00078">
    <property type="entry name" value="RVT_1"/>
    <property type="match status" value="1"/>
</dbReference>
<dbReference type="PANTHER" id="PTHR19446">
    <property type="entry name" value="REVERSE TRANSCRIPTASES"/>
    <property type="match status" value="1"/>
</dbReference>
<dbReference type="OrthoDB" id="7700848at2759"/>
<dbReference type="EMBL" id="LBMM01008861">
    <property type="protein sequence ID" value="KMQ88579.1"/>
    <property type="molecule type" value="Genomic_DNA"/>
</dbReference>
<dbReference type="PROSITE" id="PS50878">
    <property type="entry name" value="RT_POL"/>
    <property type="match status" value="1"/>
</dbReference>
<dbReference type="STRING" id="67767.A0A0J7KED5"/>
<keyword evidence="2" id="KW-0808">Transferase</keyword>
<gene>
    <name evidence="2" type="ORF">RF55_11906</name>
</gene>
<evidence type="ECO:0000259" key="1">
    <source>
        <dbReference type="PROSITE" id="PS50878"/>
    </source>
</evidence>